<dbReference type="Proteomes" id="UP000677054">
    <property type="component" value="Unassembled WGS sequence"/>
</dbReference>
<dbReference type="AlphaFoldDB" id="A0A7R9FSG9"/>
<dbReference type="Gene3D" id="2.40.10.10">
    <property type="entry name" value="Trypsin-like serine proteases"/>
    <property type="match status" value="1"/>
</dbReference>
<dbReference type="GO" id="GO:0006508">
    <property type="term" value="P:proteolysis"/>
    <property type="evidence" value="ECO:0007669"/>
    <property type="project" value="InterPro"/>
</dbReference>
<gene>
    <name evidence="2" type="ORF">DSTB1V02_LOCUS12968</name>
</gene>
<dbReference type="GO" id="GO:0004252">
    <property type="term" value="F:serine-type endopeptidase activity"/>
    <property type="evidence" value="ECO:0007669"/>
    <property type="project" value="InterPro"/>
</dbReference>
<dbReference type="EMBL" id="LR904989">
    <property type="protein sequence ID" value="CAD7253218.1"/>
    <property type="molecule type" value="Genomic_DNA"/>
</dbReference>
<evidence type="ECO:0000313" key="3">
    <source>
        <dbReference type="Proteomes" id="UP000677054"/>
    </source>
</evidence>
<dbReference type="InterPro" id="IPR043504">
    <property type="entry name" value="Peptidase_S1_PA_chymotrypsin"/>
</dbReference>
<accession>A0A7R9FSG9</accession>
<dbReference type="EMBL" id="CAJPEV010005472">
    <property type="protein sequence ID" value="CAG0903194.1"/>
    <property type="molecule type" value="Genomic_DNA"/>
</dbReference>
<reference evidence="2" key="1">
    <citation type="submission" date="2020-11" db="EMBL/GenBank/DDBJ databases">
        <authorList>
            <person name="Tran Van P."/>
        </authorList>
    </citation>
    <scope>NUCLEOTIDE SEQUENCE</scope>
</reference>
<dbReference type="PANTHER" id="PTHR24258:SF136">
    <property type="entry name" value="GH06673P-RELATED"/>
    <property type="match status" value="1"/>
</dbReference>
<evidence type="ECO:0000259" key="1">
    <source>
        <dbReference type="Pfam" id="PF00089"/>
    </source>
</evidence>
<dbReference type="InterPro" id="IPR009003">
    <property type="entry name" value="Peptidase_S1_PA"/>
</dbReference>
<proteinExistence type="predicted"/>
<feature type="domain" description="Peptidase S1" evidence="1">
    <location>
        <begin position="58"/>
        <end position="116"/>
    </location>
</feature>
<sequence>MLLCGSATNLLNPVNVGTSLSVILYAIMASGPGFKCTVLRSRPQRHHDLPVTDLDRITGGTPVPNQGKYPWMAWMGSGPGVFSCGGALINDRYVLSAAHCLGSNASTATFYVNLGDLDRSSTTKSVSI</sequence>
<organism evidence="2">
    <name type="scientific">Darwinula stevensoni</name>
    <dbReference type="NCBI Taxonomy" id="69355"/>
    <lineage>
        <taxon>Eukaryota</taxon>
        <taxon>Metazoa</taxon>
        <taxon>Ecdysozoa</taxon>
        <taxon>Arthropoda</taxon>
        <taxon>Crustacea</taxon>
        <taxon>Oligostraca</taxon>
        <taxon>Ostracoda</taxon>
        <taxon>Podocopa</taxon>
        <taxon>Podocopida</taxon>
        <taxon>Darwinulocopina</taxon>
        <taxon>Darwinuloidea</taxon>
        <taxon>Darwinulidae</taxon>
        <taxon>Darwinula</taxon>
    </lineage>
</organism>
<dbReference type="Pfam" id="PF00089">
    <property type="entry name" value="Trypsin"/>
    <property type="match status" value="1"/>
</dbReference>
<evidence type="ECO:0000313" key="2">
    <source>
        <dbReference type="EMBL" id="CAD7253218.1"/>
    </source>
</evidence>
<dbReference type="OrthoDB" id="6380398at2759"/>
<dbReference type="PROSITE" id="PS00134">
    <property type="entry name" value="TRYPSIN_HIS"/>
    <property type="match status" value="1"/>
</dbReference>
<dbReference type="InterPro" id="IPR001254">
    <property type="entry name" value="Trypsin_dom"/>
</dbReference>
<dbReference type="InterPro" id="IPR018114">
    <property type="entry name" value="TRYPSIN_HIS"/>
</dbReference>
<dbReference type="PANTHER" id="PTHR24258">
    <property type="entry name" value="SERINE PROTEASE-RELATED"/>
    <property type="match status" value="1"/>
</dbReference>
<keyword evidence="3" id="KW-1185">Reference proteome</keyword>
<protein>
    <recommendedName>
        <fullName evidence="1">Peptidase S1 domain-containing protein</fullName>
    </recommendedName>
</protein>
<name>A0A7R9FSG9_9CRUS</name>
<dbReference type="SUPFAM" id="SSF50494">
    <property type="entry name" value="Trypsin-like serine proteases"/>
    <property type="match status" value="1"/>
</dbReference>